<dbReference type="eggNOG" id="arCOG01804">
    <property type="taxonomic scope" value="Archaea"/>
</dbReference>
<evidence type="ECO:0000313" key="3">
    <source>
        <dbReference type="Proteomes" id="UP000002376"/>
    </source>
</evidence>
<dbReference type="EMBL" id="CP001939">
    <property type="protein sequence ID" value="ADG90539.1"/>
    <property type="molecule type" value="Genomic_DNA"/>
</dbReference>
<keyword evidence="3" id="KW-1185">Reference proteome</keyword>
<evidence type="ECO:0000313" key="2">
    <source>
        <dbReference type="EMBL" id="ADG90539.1"/>
    </source>
</evidence>
<dbReference type="GeneID" id="9165274"/>
<name>D5U089_THEAM</name>
<dbReference type="Proteomes" id="UP000002376">
    <property type="component" value="Chromosome"/>
</dbReference>
<reference key="3">
    <citation type="submission" date="2010-02" db="EMBL/GenBank/DDBJ databases">
        <title>Complete genome sequence of Thermosphaera aggregans type strain (M11TL).</title>
        <authorList>
            <consortium name="US DOE Joint Genome Institute (JGI-PGF)"/>
            <person name="Spring S."/>
            <person name="Lapidus A."/>
            <person name="Munk C."/>
            <person name="Schroeder M."/>
            <person name="Glavina Del Rio T."/>
            <person name="Tice H."/>
            <person name="Copeland A."/>
            <person name="Cheng J.-F."/>
            <person name="Lucas S."/>
            <person name="Chen F."/>
            <person name="Nolan M."/>
            <person name="Bruce D."/>
            <person name="Goodwin L."/>
            <person name="Pitluck S."/>
            <person name="Ivanova N."/>
            <person name="Mavromatis K."/>
            <person name="Ovchinnikova G."/>
            <person name="Pati A."/>
            <person name="Chen A."/>
            <person name="Palaniappan K."/>
            <person name="Land M."/>
            <person name="Hauser L."/>
            <person name="Chang Y.-J."/>
            <person name="Jeffries C.C."/>
            <person name="Brettin T."/>
            <person name="Detter J.C."/>
            <person name="Tapia R."/>
            <person name="Han C."/>
            <person name="Chain P."/>
            <person name="Heimerl T."/>
            <person name="Weik F."/>
            <person name="Goker M."/>
            <person name="Rachel R."/>
            <person name="Bristow J."/>
            <person name="Eisen J.A."/>
            <person name="Markowitz V."/>
            <person name="Hugenholtz P."/>
            <person name="Kyrpides N.C."/>
            <person name="Klenk H.-P."/>
        </authorList>
    </citation>
    <scope>NUCLEOTIDE SEQUENCE</scope>
    <source>
        <strain>DSM 11486</strain>
    </source>
</reference>
<dbReference type="Pfam" id="PF24034">
    <property type="entry name" value="DUF7343"/>
    <property type="match status" value="1"/>
</dbReference>
<dbReference type="InterPro" id="IPR055767">
    <property type="entry name" value="DUF7343"/>
</dbReference>
<dbReference type="HOGENOM" id="CLU_053800_0_0_2"/>
<dbReference type="KEGG" id="tag:Tagg_0261"/>
<dbReference type="SUPFAM" id="SSF46785">
    <property type="entry name" value="Winged helix' DNA-binding domain"/>
    <property type="match status" value="1"/>
</dbReference>
<feature type="domain" description="DUF7343" evidence="1">
    <location>
        <begin position="5"/>
        <end position="61"/>
    </location>
</feature>
<gene>
    <name evidence="2" type="ordered locus">Tagg_0261</name>
</gene>
<dbReference type="InterPro" id="IPR036388">
    <property type="entry name" value="WH-like_DNA-bd_sf"/>
</dbReference>
<sequence length="336" mass="37908">MSSVKRRLLEFLKSYQGSYIPQSHIHRALGVSKSRVSEILRELELEGLIARTSIGRSKVVYVKPGLSERHAEPDHKSLRVGIVYSSEYLFLGGFVKRLAKRGFRVEMLVYRDGLKATRALAEGEVHAALSPLVGQLYLYPTYRTYRVVLGGLSGGFRVLYREGSSRVYSTVISTMDYARWRALSRGLTEASHTVYYSDPSTLALLASSGGYVVTWHPVYLELEKHGFRALYTPGDLEVEFCCVLGVSNTLSRRELGVVVKAYYESLEEYSRSPDKYLDYYSATTGIDVSVLRSAVREYRVQRELGVRVVDRVLQGYAPSVPSREVYYEATMQGEQG</sequence>
<dbReference type="InterPro" id="IPR036390">
    <property type="entry name" value="WH_DNA-bd_sf"/>
</dbReference>
<dbReference type="AlphaFoldDB" id="D5U089"/>
<reference evidence="3" key="2">
    <citation type="journal article" date="2010" name="Stand. Genomic Sci.">
        <title>Complete genome sequence of Thermosphaera aggregans type strain (M11TLT).</title>
        <authorList>
            <person name="Spring S."/>
            <person name="Rachel R."/>
            <person name="Lapidus A."/>
            <person name="Davenport K."/>
            <person name="Tice H."/>
            <person name="Copeland A."/>
            <person name="Cheng J.-F."/>
            <person name="Lucas S."/>
            <person name="Chen F."/>
            <person name="Nolan M."/>
            <person name="Bruce D."/>
            <person name="Goodwin L."/>
            <person name="Pitluck S."/>
            <person name="Ivanova N."/>
            <person name="Mavromatis K."/>
            <person name="Ovchinnikova G."/>
            <person name="Pati A."/>
            <person name="Chen A."/>
            <person name="Palaniappan K."/>
            <person name="Land M."/>
            <person name="Hauser L."/>
            <person name="Chang Y.-J."/>
            <person name="Jeffries C.C."/>
            <person name="Brettin T."/>
            <person name="Detter J.C."/>
            <person name="Tapia R."/>
            <person name="Han C."/>
            <person name="Heimerl T."/>
            <person name="Weikl F."/>
            <person name="Brambilla E."/>
            <person name="Goker M."/>
            <person name="Bristow J."/>
            <person name="Eisen J.A."/>
            <person name="Markowitz V."/>
            <person name="Hugenholtz P."/>
            <person name="Kyrpides N.C."/>
            <person name="Klenk H.-P."/>
        </authorList>
    </citation>
    <scope>NUCLEOTIDE SEQUENCE [LARGE SCALE GENOMIC DNA]</scope>
    <source>
        <strain evidence="3">DSM 11486 / M11TL</strain>
    </source>
</reference>
<dbReference type="Gene3D" id="1.10.10.10">
    <property type="entry name" value="Winged helix-like DNA-binding domain superfamily/Winged helix DNA-binding domain"/>
    <property type="match status" value="1"/>
</dbReference>
<dbReference type="RefSeq" id="WP_013129132.1">
    <property type="nucleotide sequence ID" value="NC_014160.1"/>
</dbReference>
<accession>D5U089</accession>
<reference evidence="2 3" key="1">
    <citation type="journal article" date="2010" name="Stand. Genomic Sci.">
        <title>Complete genome sequence of Thermosphaera aggregans type strain (M11TL).</title>
        <authorList>
            <person name="Spring S."/>
            <person name="Rachel R."/>
            <person name="Lapidus A."/>
            <person name="Davenport K."/>
            <person name="Tice H."/>
            <person name="Copeland A."/>
            <person name="Cheng J.F."/>
            <person name="Lucas S."/>
            <person name="Chen F."/>
            <person name="Nolan M."/>
            <person name="Bruce D."/>
            <person name="Goodwin L."/>
            <person name="Pitluck S."/>
            <person name="Ivanova N."/>
            <person name="Mavromatis K."/>
            <person name="Ovchinnikova G."/>
            <person name="Pati A."/>
            <person name="Chen A."/>
            <person name="Palaniappan K."/>
            <person name="Land M."/>
            <person name="Hauser L."/>
            <person name="Chang Y.J."/>
            <person name="Jeffries C.C."/>
            <person name="Brettin T."/>
            <person name="Detter J.C."/>
            <person name="Tapia R."/>
            <person name="Han C."/>
            <person name="Heimerl T."/>
            <person name="Weikl F."/>
            <person name="Brambilla E."/>
            <person name="Goker M."/>
            <person name="Bristow J."/>
            <person name="Eisen J.A."/>
            <person name="Markowitz V."/>
            <person name="Hugenholtz P."/>
            <person name="Kyrpides N.C."/>
            <person name="Klenk H.P."/>
        </authorList>
    </citation>
    <scope>NUCLEOTIDE SEQUENCE [LARGE SCALE GENOMIC DNA]</scope>
    <source>
        <strain evidence="3">DSM 11486 / M11TL</strain>
    </source>
</reference>
<protein>
    <submittedName>
        <fullName evidence="2">Transcriptional regulator protein</fullName>
    </submittedName>
</protein>
<proteinExistence type="predicted"/>
<dbReference type="STRING" id="633148.Tagg_0261"/>
<dbReference type="OrthoDB" id="19168at2157"/>
<dbReference type="SUPFAM" id="SSF53850">
    <property type="entry name" value="Periplasmic binding protein-like II"/>
    <property type="match status" value="1"/>
</dbReference>
<organism evidence="2 3">
    <name type="scientific">Thermosphaera aggregans (strain DSM 11486 / M11TL)</name>
    <dbReference type="NCBI Taxonomy" id="633148"/>
    <lineage>
        <taxon>Archaea</taxon>
        <taxon>Thermoproteota</taxon>
        <taxon>Thermoprotei</taxon>
        <taxon>Desulfurococcales</taxon>
        <taxon>Desulfurococcaceae</taxon>
        <taxon>Thermosphaera</taxon>
    </lineage>
</organism>
<evidence type="ECO:0000259" key="1">
    <source>
        <dbReference type="Pfam" id="PF24034"/>
    </source>
</evidence>